<name>A0A8T0HV26_CERPU</name>
<evidence type="ECO:0000259" key="2">
    <source>
        <dbReference type="PROSITE" id="PS50181"/>
    </source>
</evidence>
<dbReference type="EMBL" id="CM026426">
    <property type="protein sequence ID" value="KAG0574844.1"/>
    <property type="molecule type" value="Genomic_DNA"/>
</dbReference>
<dbReference type="SUPFAM" id="SSF117281">
    <property type="entry name" value="Kelch motif"/>
    <property type="match status" value="1"/>
</dbReference>
<dbReference type="Gene3D" id="1.20.1280.50">
    <property type="match status" value="1"/>
</dbReference>
<gene>
    <name evidence="3" type="ORF">KC19_VG296200</name>
</gene>
<accession>A0A8T0HV26</accession>
<dbReference type="PANTHER" id="PTHR31672">
    <property type="entry name" value="BNACNNG10540D PROTEIN"/>
    <property type="match status" value="1"/>
</dbReference>
<dbReference type="InterPro" id="IPR001810">
    <property type="entry name" value="F-box_dom"/>
</dbReference>
<dbReference type="SUPFAM" id="SSF81383">
    <property type="entry name" value="F-box domain"/>
    <property type="match status" value="1"/>
</dbReference>
<dbReference type="Proteomes" id="UP000822688">
    <property type="component" value="Chromosome V"/>
</dbReference>
<dbReference type="InterPro" id="IPR036047">
    <property type="entry name" value="F-box-like_dom_sf"/>
</dbReference>
<sequence>MNYFASHIMNHLSTHMETESSGSSCPSRSSTNSVDSSVQDDICRLQDVLKKYTYETNSNSKNYNMRTLFEMTHEQLIHMTQEEIKNIFQMLCRELTTADYFCIKVGTQKDCMTNIHSTESSDFMTMPIITTPIMQMELNGGLWGTLPEPLIDLILAHLSIPSLFTMRLVCKRWNNLIHSIGFVKTQANVTSELPYYVLYGMEDHRVQIGPALFTFAYFARDASMYCSSTKKWHTLSFSFLPFTDFYLILTSGGLLCFAVYNLDDEVTLGVCNPITKTWRELPPWLPSRGKGLPDFVAMVVDKIDNSYKIIVIEESDLITRVYESTTKKWKETGIINASDGLPYLMNRPCQAVVNNGLMYCLSQNISQIATYDLNRGVWNRIQLQIPIAHEFLNTRTLGLVESNGRILVLTRNATGANNCVLEHLSSDQGCFQVWAINENMSLDIVVVGEVPYKPFDTEYDFDSFNIYTFCAKDHNDALIFSSPEWEYTWLFDLSHGTWHVVPECPRNMFGPDGVEGFPMELRLDVTP</sequence>
<dbReference type="Pfam" id="PF00646">
    <property type="entry name" value="F-box"/>
    <property type="match status" value="1"/>
</dbReference>
<dbReference type="PANTHER" id="PTHR31672:SF2">
    <property type="entry name" value="F-BOX DOMAIN-CONTAINING PROTEIN"/>
    <property type="match status" value="1"/>
</dbReference>
<proteinExistence type="predicted"/>
<dbReference type="PROSITE" id="PS50181">
    <property type="entry name" value="FBOX"/>
    <property type="match status" value="1"/>
</dbReference>
<feature type="compositionally biased region" description="Low complexity" evidence="1">
    <location>
        <begin position="20"/>
        <end position="37"/>
    </location>
</feature>
<dbReference type="SMART" id="SM00256">
    <property type="entry name" value="FBOX"/>
    <property type="match status" value="1"/>
</dbReference>
<comment type="caution">
    <text evidence="3">The sequence shown here is derived from an EMBL/GenBank/DDBJ whole genome shotgun (WGS) entry which is preliminary data.</text>
</comment>
<dbReference type="AlphaFoldDB" id="A0A8T0HV26"/>
<evidence type="ECO:0000313" key="4">
    <source>
        <dbReference type="Proteomes" id="UP000822688"/>
    </source>
</evidence>
<reference evidence="3" key="1">
    <citation type="submission" date="2020-06" db="EMBL/GenBank/DDBJ databases">
        <title>WGS assembly of Ceratodon purpureus strain R40.</title>
        <authorList>
            <person name="Carey S.B."/>
            <person name="Jenkins J."/>
            <person name="Shu S."/>
            <person name="Lovell J.T."/>
            <person name="Sreedasyam A."/>
            <person name="Maumus F."/>
            <person name="Tiley G.P."/>
            <person name="Fernandez-Pozo N."/>
            <person name="Barry K."/>
            <person name="Chen C."/>
            <person name="Wang M."/>
            <person name="Lipzen A."/>
            <person name="Daum C."/>
            <person name="Saski C.A."/>
            <person name="Payton A.C."/>
            <person name="Mcbreen J.C."/>
            <person name="Conrad R.E."/>
            <person name="Kollar L.M."/>
            <person name="Olsson S."/>
            <person name="Huttunen S."/>
            <person name="Landis J.B."/>
            <person name="Wickett N.J."/>
            <person name="Johnson M.G."/>
            <person name="Rensing S.A."/>
            <person name="Grimwood J."/>
            <person name="Schmutz J."/>
            <person name="Mcdaniel S.F."/>
        </authorList>
    </citation>
    <scope>NUCLEOTIDE SEQUENCE</scope>
    <source>
        <strain evidence="3">R40</strain>
    </source>
</reference>
<organism evidence="3 4">
    <name type="scientific">Ceratodon purpureus</name>
    <name type="common">Fire moss</name>
    <name type="synonym">Dicranum purpureum</name>
    <dbReference type="NCBI Taxonomy" id="3225"/>
    <lineage>
        <taxon>Eukaryota</taxon>
        <taxon>Viridiplantae</taxon>
        <taxon>Streptophyta</taxon>
        <taxon>Embryophyta</taxon>
        <taxon>Bryophyta</taxon>
        <taxon>Bryophytina</taxon>
        <taxon>Bryopsida</taxon>
        <taxon>Dicranidae</taxon>
        <taxon>Pseudoditrichales</taxon>
        <taxon>Ditrichaceae</taxon>
        <taxon>Ceratodon</taxon>
    </lineage>
</organism>
<protein>
    <recommendedName>
        <fullName evidence="2">F-box domain-containing protein</fullName>
    </recommendedName>
</protein>
<dbReference type="Gene3D" id="2.120.10.80">
    <property type="entry name" value="Kelch-type beta propeller"/>
    <property type="match status" value="1"/>
</dbReference>
<evidence type="ECO:0000313" key="3">
    <source>
        <dbReference type="EMBL" id="KAG0574844.1"/>
    </source>
</evidence>
<dbReference type="InterPro" id="IPR015915">
    <property type="entry name" value="Kelch-typ_b-propeller"/>
</dbReference>
<dbReference type="InterPro" id="IPR050796">
    <property type="entry name" value="SCF_F-box_component"/>
</dbReference>
<feature type="domain" description="F-box" evidence="2">
    <location>
        <begin position="140"/>
        <end position="186"/>
    </location>
</feature>
<feature type="region of interest" description="Disordered" evidence="1">
    <location>
        <begin position="16"/>
        <end position="38"/>
    </location>
</feature>
<keyword evidence="4" id="KW-1185">Reference proteome</keyword>
<evidence type="ECO:0000256" key="1">
    <source>
        <dbReference type="SAM" id="MobiDB-lite"/>
    </source>
</evidence>